<evidence type="ECO:0000256" key="13">
    <source>
        <dbReference type="SAM" id="MobiDB-lite"/>
    </source>
</evidence>
<evidence type="ECO:0000256" key="8">
    <source>
        <dbReference type="ARBA" id="ARBA00022801"/>
    </source>
</evidence>
<keyword evidence="6 12" id="KW-0430">Lectin</keyword>
<keyword evidence="14" id="KW-0812">Transmembrane</keyword>
<organism evidence="16 17">
    <name type="scientific">Oncorhynchus kisutch</name>
    <name type="common">Coho salmon</name>
    <name type="synonym">Salmo kisutch</name>
    <dbReference type="NCBI Taxonomy" id="8019"/>
    <lineage>
        <taxon>Eukaryota</taxon>
        <taxon>Metazoa</taxon>
        <taxon>Chordata</taxon>
        <taxon>Craniata</taxon>
        <taxon>Vertebrata</taxon>
        <taxon>Euteleostomi</taxon>
        <taxon>Actinopterygii</taxon>
        <taxon>Neopterygii</taxon>
        <taxon>Teleostei</taxon>
        <taxon>Protacanthopterygii</taxon>
        <taxon>Salmoniformes</taxon>
        <taxon>Salmonidae</taxon>
        <taxon>Salmoninae</taxon>
        <taxon>Oncorhynchus</taxon>
    </lineage>
</organism>
<evidence type="ECO:0000256" key="4">
    <source>
        <dbReference type="ARBA" id="ARBA00012774"/>
    </source>
</evidence>
<feature type="region of interest" description="Disordered" evidence="13">
    <location>
        <begin position="831"/>
        <end position="858"/>
    </location>
</feature>
<evidence type="ECO:0000256" key="6">
    <source>
        <dbReference type="ARBA" id="ARBA00022734"/>
    </source>
</evidence>
<dbReference type="InterPro" id="IPR055400">
    <property type="entry name" value="CEMIP_X"/>
</dbReference>
<dbReference type="SMART" id="SM01225">
    <property type="entry name" value="G8"/>
    <property type="match status" value="1"/>
</dbReference>
<dbReference type="GeneTree" id="ENSGT00940000153636"/>
<dbReference type="InterPro" id="IPR011050">
    <property type="entry name" value="Pectin_lyase_fold/virulence"/>
</dbReference>
<keyword evidence="8" id="KW-0378">Hydrolase</keyword>
<evidence type="ECO:0000256" key="3">
    <source>
        <dbReference type="ARBA" id="ARBA00007586"/>
    </source>
</evidence>
<dbReference type="InterPro" id="IPR039473">
    <property type="entry name" value="TMEM2_PANDER-like"/>
</dbReference>
<name>A0A8C7GAC4_ONCKI</name>
<dbReference type="GO" id="GO:0005886">
    <property type="term" value="C:plasma membrane"/>
    <property type="evidence" value="ECO:0007669"/>
    <property type="project" value="UniProtKB-SubCell"/>
</dbReference>
<keyword evidence="14" id="KW-1133">Transmembrane helix</keyword>
<accession>A0A8C7GAC4</accession>
<evidence type="ECO:0000256" key="10">
    <source>
        <dbReference type="ARBA" id="ARBA00023180"/>
    </source>
</evidence>
<dbReference type="Proteomes" id="UP000694557">
    <property type="component" value="Unassembled WGS sequence"/>
</dbReference>
<gene>
    <name evidence="16" type="primary">CEMIP2</name>
    <name evidence="16" type="synonym">LOC109895707</name>
</gene>
<evidence type="ECO:0000256" key="7">
    <source>
        <dbReference type="ARBA" id="ARBA00022737"/>
    </source>
</evidence>
<dbReference type="PANTHER" id="PTHR15535:SF26">
    <property type="entry name" value="CELL SURFACE HYALURONIDASE"/>
    <property type="match status" value="1"/>
</dbReference>
<dbReference type="InterPro" id="IPR039477">
    <property type="entry name" value="ILEI/PANDER_dom"/>
</dbReference>
<keyword evidence="5" id="KW-1003">Cell membrane</keyword>
<evidence type="ECO:0000256" key="5">
    <source>
        <dbReference type="ARBA" id="ARBA00022475"/>
    </source>
</evidence>
<dbReference type="EC" id="3.2.1.35" evidence="4"/>
<feature type="compositionally biased region" description="Pro residues" evidence="13">
    <location>
        <begin position="35"/>
        <end position="54"/>
    </location>
</feature>
<feature type="domain" description="G8" evidence="15">
    <location>
        <begin position="118"/>
        <end position="245"/>
    </location>
</feature>
<comment type="similarity">
    <text evidence="3">Belongs to the CEMIP family.</text>
</comment>
<evidence type="ECO:0000256" key="2">
    <source>
        <dbReference type="ARBA" id="ARBA00004236"/>
    </source>
</evidence>
<evidence type="ECO:0000256" key="12">
    <source>
        <dbReference type="PROSITE-ProRule" id="PRU01375"/>
    </source>
</evidence>
<evidence type="ECO:0000256" key="1">
    <source>
        <dbReference type="ARBA" id="ARBA00000251"/>
    </source>
</evidence>
<dbReference type="InterPro" id="IPR052252">
    <property type="entry name" value="CEMIP/CEMIP2"/>
</dbReference>
<dbReference type="CDD" id="cd13938">
    <property type="entry name" value="PANDER_like_TMEM2"/>
    <property type="match status" value="1"/>
</dbReference>
<dbReference type="InterPro" id="IPR055401">
    <property type="entry name" value="CEMIP_beta-hel_dom"/>
</dbReference>
<keyword evidence="9 14" id="KW-0472">Membrane</keyword>
<evidence type="ECO:0000313" key="16">
    <source>
        <dbReference type="Ensembl" id="ENSOKIP00005040212.1"/>
    </source>
</evidence>
<reference evidence="16" key="1">
    <citation type="submission" date="2025-08" db="UniProtKB">
        <authorList>
            <consortium name="Ensembl"/>
        </authorList>
    </citation>
    <scope>IDENTIFICATION</scope>
</reference>
<evidence type="ECO:0000256" key="9">
    <source>
        <dbReference type="ARBA" id="ARBA00023136"/>
    </source>
</evidence>
<dbReference type="GO" id="GO:0030246">
    <property type="term" value="F:carbohydrate binding"/>
    <property type="evidence" value="ECO:0007669"/>
    <property type="project" value="UniProtKB-UniRule"/>
</dbReference>
<dbReference type="PANTHER" id="PTHR15535">
    <property type="entry name" value="TRANSMEMBRANE PROTEIN 2-RELATED"/>
    <property type="match status" value="1"/>
</dbReference>
<dbReference type="Ensembl" id="ENSOKIT00005042429.1">
    <property type="protein sequence ID" value="ENSOKIP00005040212.1"/>
    <property type="gene ID" value="ENSOKIG00005016919.1"/>
</dbReference>
<dbReference type="SUPFAM" id="SSF51126">
    <property type="entry name" value="Pectin lyase-like"/>
    <property type="match status" value="1"/>
</dbReference>
<dbReference type="Pfam" id="PF15711">
    <property type="entry name" value="ILEI"/>
    <property type="match status" value="1"/>
</dbReference>
<evidence type="ECO:0000256" key="14">
    <source>
        <dbReference type="SAM" id="Phobius"/>
    </source>
</evidence>
<dbReference type="Pfam" id="PF24606">
    <property type="entry name" value="CEMIP_beta-hel"/>
    <property type="match status" value="1"/>
</dbReference>
<dbReference type="Pfam" id="PF10162">
    <property type="entry name" value="G8"/>
    <property type="match status" value="1"/>
</dbReference>
<evidence type="ECO:0000256" key="11">
    <source>
        <dbReference type="ARBA" id="ARBA00023295"/>
    </source>
</evidence>
<proteinExistence type="inferred from homology"/>
<dbReference type="PROSITE" id="PS51484">
    <property type="entry name" value="G8"/>
    <property type="match status" value="1"/>
</dbReference>
<sequence length="1387" mass="153570">MQISDGPSYFPVFVAPPTVNHRSPGFVPGRVVPVHSPPPTKAPPPPPLKPIGPPPERRATFSLSENGHRLELGQRKRNTLICFGVSMGAFFFSIILIHSLTSGDVLDGNCPDHSTSLSSWNPGHNPEKAMVVQRGDLFRLDSSATLYSLTIQSGGRLVVFADNAEGSKNITLRTRHVLIEDGGSLHIGAPKCRYRSKATIALLGRSDEKAVAEVPELGRKFIGVRGGATLEIHGTERLSWTLLTRSVSSSGLAMGGYAFQRNFSRGINLRVVDQDTASVLFSERYDTHESRNDSQRLTQLLRSLPVRRIVTLAVGDSAVKSLLDETKRTIQSLLGSTYVHDLKYRQAWALVSVIGGGNGSCSEAVREHENHDTGGKALAQQNFTTVDGVGFSVTAYSEWKNGFPISGFQVDAVDQVVLNLQDDVRTWQPGNQVVVASTDYSMHQAEEFTLLPCPSCTSRQVRVQGEPQFGHVGEIVDGVDMRAEVAMLSRNILIYGEMENACYGNNWCQFFGHDTYGGHIKIFGNFTSVHLSHVELRNMGQQKKGRYPVHFHRCGDVDRRGGYREPTYVDGLSIHHSFSRCITIHATNGLLVKDTVGYDTLGHCFFLEDGIEQRNTFFHNLGLVTRPGTLLPTDRNETMCTSIRDKVYKNYTPSPSMECKAVSTFWIANPNNNLISNAAAGSQDAGIWYVFHSSSTGDSHGLVPETRAELTPLGIFYNNRVHSNFKAGLFIDKGVKTTNASAADPREYLCLDNNARFRPHENADPNRPRVAALIDTLIAFKNNDLGAWIRGGDITIQNSGFADNGVGLSFASDGSYPKDEGSSQEVTQSLFVGESRNRGSNGGQNKYWGQGGADGKMRTLPRNRTFPIRGFQIYDGPVRLTQSTFRNYVPTTERFASAVGFNLKNTWQLTPRNNLSKLSFRPNGGLKVFFGHPGQWFEENDLDGDKNSIFHDVDGSVTGYRDVYVGRADNYLIRHPDCVNITQWNGLVCSGTYSQVYIQTQGAPSLSLSISRDEYPEAPLVLRGINSQRALSQQYQPILMMSKSYTLHWDGPAPREIVLSLINFNQGDWVLVGLCYPPDTTFQVMADINDRQSNTFNDITDYGPLYSLAELEKKPLERKYFFDHSVGLLWLYLQARQRRDGHSYCSVKGCERVKVMATTSSSKLTCNCTAKAYPKYTKAPSAVVPMPTLSTQTCRDCGSQRSHLSPKWTLKWSSILKLEYQRGEGKGFNLLLVGVRTQLVVCCSPGLKYYSCSFFLSGRTFGILMKDICLDCESINPNWLYSLMTRSIVLLGTRGQPDGLAGVAQYLVPLGMAKAADLQSKGWCHFQMVPFRGCNDYRPGLVFLSSGQGEEGLGLQERYLPLGLEAYGCTQTSTRRDMELLRTATGP</sequence>
<evidence type="ECO:0000313" key="17">
    <source>
        <dbReference type="Proteomes" id="UP000694557"/>
    </source>
</evidence>
<reference evidence="16" key="2">
    <citation type="submission" date="2025-09" db="UniProtKB">
        <authorList>
            <consortium name="Ensembl"/>
        </authorList>
    </citation>
    <scope>IDENTIFICATION</scope>
</reference>
<dbReference type="InterPro" id="IPR019316">
    <property type="entry name" value="G8_domain"/>
</dbReference>
<dbReference type="GO" id="GO:0004415">
    <property type="term" value="F:hyalurononglucosaminidase activity"/>
    <property type="evidence" value="ECO:0007669"/>
    <property type="project" value="UniProtKB-EC"/>
</dbReference>
<keyword evidence="7" id="KW-0677">Repeat</keyword>
<protein>
    <recommendedName>
        <fullName evidence="4">hyaluronoglucosaminidase</fullName>
        <ecNumber evidence="4">3.2.1.35</ecNumber>
    </recommendedName>
</protein>
<feature type="region of interest" description="Disordered" evidence="13">
    <location>
        <begin position="34"/>
        <end position="57"/>
    </location>
</feature>
<comment type="subcellular location">
    <subcellularLocation>
        <location evidence="2">Cell membrane</location>
    </subcellularLocation>
</comment>
<dbReference type="PROSITE" id="PS52031">
    <property type="entry name" value="GG_LECTIN"/>
    <property type="match status" value="1"/>
</dbReference>
<comment type="catalytic activity">
    <reaction evidence="1">
        <text>Random hydrolysis of (1-&gt;4)-linkages between N-acetyl-beta-D-glucosamine and D-glucuronate residues in hyaluronate.</text>
        <dbReference type="EC" id="3.2.1.35"/>
    </reaction>
</comment>
<feature type="transmembrane region" description="Helical" evidence="14">
    <location>
        <begin position="79"/>
        <end position="100"/>
    </location>
</feature>
<keyword evidence="17" id="KW-1185">Reference proteome</keyword>
<dbReference type="Pfam" id="PF24605">
    <property type="entry name" value="CEMIP_X"/>
    <property type="match status" value="1"/>
</dbReference>
<keyword evidence="11" id="KW-0326">Glycosidase</keyword>
<evidence type="ECO:0000259" key="15">
    <source>
        <dbReference type="PROSITE" id="PS51484"/>
    </source>
</evidence>
<keyword evidence="10" id="KW-0325">Glycoprotein</keyword>